<evidence type="ECO:0000313" key="9">
    <source>
        <dbReference type="EMBL" id="AEP31007.1"/>
    </source>
</evidence>
<dbReference type="Gene3D" id="2.30.30.40">
    <property type="entry name" value="SH3 Domains"/>
    <property type="match status" value="1"/>
</dbReference>
<dbReference type="STRING" id="1085623.GNIT_2910"/>
<gene>
    <name evidence="9" type="ordered locus">GNIT_2910</name>
</gene>
<dbReference type="Proteomes" id="UP000009282">
    <property type="component" value="Chromosome"/>
</dbReference>
<dbReference type="KEGG" id="gni:GNIT_2910"/>
<sequence>MVIEDLKSLSSYFFTADDMRFLILFFSITLFYSYANAQSSSPDTIAPDEDREIRYISDELFIFLHAGPGRDFRIIGSINAGTTISLLQVDREAGYAQIQDDRERTGWVESKFVSRDPSNKVALAEASEKMETQQEEMRVMQARMNTAIDDFAKSEQQKIALNRNLTKILEQNAELERRIAQKGRSDQMLWFTRGAILALISVVIGYLLGLFGRKKGKSNPLL</sequence>
<evidence type="ECO:0000256" key="1">
    <source>
        <dbReference type="ARBA" id="ARBA00004167"/>
    </source>
</evidence>
<keyword evidence="6" id="KW-0175">Coiled coil</keyword>
<dbReference type="Pfam" id="PF08239">
    <property type="entry name" value="SH3_3"/>
    <property type="match status" value="1"/>
</dbReference>
<evidence type="ECO:0000256" key="5">
    <source>
        <dbReference type="ARBA" id="ARBA00023136"/>
    </source>
</evidence>
<comment type="subcellular location">
    <subcellularLocation>
        <location evidence="1">Membrane</location>
        <topology evidence="1">Single-pass membrane protein</topology>
    </subcellularLocation>
</comment>
<reference evidence="9 10" key="1">
    <citation type="journal article" date="2011" name="J. Bacteriol.">
        <title>Complete genome sequence of seawater bacterium Glaciecola nitratireducens FR1064T.</title>
        <authorList>
            <person name="Bian F."/>
            <person name="Qin Q.L."/>
            <person name="Xie B.B."/>
            <person name="Shu Y.L."/>
            <person name="Zhang X.Y."/>
            <person name="Yu Y."/>
            <person name="Chen B."/>
            <person name="Chen X.L."/>
            <person name="Zhou B.C."/>
            <person name="Zhang Y.Z."/>
        </authorList>
    </citation>
    <scope>NUCLEOTIDE SEQUENCE [LARGE SCALE GENOMIC DNA]</scope>
    <source>
        <strain evidence="10">JCM 12485 / KCTC 12276 / FR1064</strain>
    </source>
</reference>
<keyword evidence="10" id="KW-1185">Reference proteome</keyword>
<keyword evidence="4 7" id="KW-1133">Transmembrane helix</keyword>
<accession>G4QMS4</accession>
<name>G4QMS4_GLANF</name>
<keyword evidence="5 7" id="KW-0472">Membrane</keyword>
<dbReference type="AlphaFoldDB" id="G4QMS4"/>
<evidence type="ECO:0000256" key="2">
    <source>
        <dbReference type="ARBA" id="ARBA00022692"/>
    </source>
</evidence>
<dbReference type="NCBIfam" id="TIGR04211">
    <property type="entry name" value="SH3_and_anchor"/>
    <property type="match status" value="1"/>
</dbReference>
<dbReference type="SMART" id="SM00287">
    <property type="entry name" value="SH3b"/>
    <property type="match status" value="1"/>
</dbReference>
<feature type="transmembrane region" description="Helical" evidence="7">
    <location>
        <begin position="188"/>
        <end position="211"/>
    </location>
</feature>
<dbReference type="PROSITE" id="PS51781">
    <property type="entry name" value="SH3B"/>
    <property type="match status" value="1"/>
</dbReference>
<feature type="coiled-coil region" evidence="6">
    <location>
        <begin position="123"/>
        <end position="178"/>
    </location>
</feature>
<proteinExistence type="predicted"/>
<evidence type="ECO:0000256" key="4">
    <source>
        <dbReference type="ARBA" id="ARBA00022989"/>
    </source>
</evidence>
<feature type="domain" description="SH3b" evidence="8">
    <location>
        <begin position="51"/>
        <end position="117"/>
    </location>
</feature>
<keyword evidence="3" id="KW-0732">Signal</keyword>
<dbReference type="EMBL" id="CP003060">
    <property type="protein sequence ID" value="AEP31007.1"/>
    <property type="molecule type" value="Genomic_DNA"/>
</dbReference>
<organism evidence="9 10">
    <name type="scientific">Glaciecola nitratireducens (strain JCM 12485 / KCTC 12276 / FR1064)</name>
    <dbReference type="NCBI Taxonomy" id="1085623"/>
    <lineage>
        <taxon>Bacteria</taxon>
        <taxon>Pseudomonadati</taxon>
        <taxon>Pseudomonadota</taxon>
        <taxon>Gammaproteobacteria</taxon>
        <taxon>Alteromonadales</taxon>
        <taxon>Alteromonadaceae</taxon>
        <taxon>Brumicola</taxon>
    </lineage>
</organism>
<evidence type="ECO:0000313" key="10">
    <source>
        <dbReference type="Proteomes" id="UP000009282"/>
    </source>
</evidence>
<evidence type="ECO:0000256" key="6">
    <source>
        <dbReference type="SAM" id="Coils"/>
    </source>
</evidence>
<dbReference type="eggNOG" id="COG4991">
    <property type="taxonomic scope" value="Bacteria"/>
</dbReference>
<dbReference type="InterPro" id="IPR003646">
    <property type="entry name" value="SH3-like_bac-type"/>
</dbReference>
<keyword evidence="2 7" id="KW-0812">Transmembrane</keyword>
<dbReference type="InterPro" id="IPR016476">
    <property type="entry name" value="SH3_dom_pro"/>
</dbReference>
<dbReference type="HOGENOM" id="CLU_094106_0_2_6"/>
<evidence type="ECO:0000256" key="7">
    <source>
        <dbReference type="SAM" id="Phobius"/>
    </source>
</evidence>
<protein>
    <recommendedName>
        <fullName evidence="8">SH3b domain-containing protein</fullName>
    </recommendedName>
</protein>
<dbReference type="GO" id="GO:0016020">
    <property type="term" value="C:membrane"/>
    <property type="evidence" value="ECO:0007669"/>
    <property type="project" value="UniProtKB-SubCell"/>
</dbReference>
<evidence type="ECO:0000256" key="3">
    <source>
        <dbReference type="ARBA" id="ARBA00022729"/>
    </source>
</evidence>
<evidence type="ECO:0000259" key="8">
    <source>
        <dbReference type="PROSITE" id="PS51781"/>
    </source>
</evidence>